<dbReference type="Proteomes" id="UP001482231">
    <property type="component" value="Unassembled WGS sequence"/>
</dbReference>
<dbReference type="Pfam" id="PF00011">
    <property type="entry name" value="HSP20"/>
    <property type="match status" value="1"/>
</dbReference>
<dbReference type="RefSeq" id="WP_347308514.1">
    <property type="nucleotide sequence ID" value="NZ_JBAJEX010000007.1"/>
</dbReference>
<dbReference type="PANTHER" id="PTHR11527">
    <property type="entry name" value="HEAT-SHOCK PROTEIN 20 FAMILY MEMBER"/>
    <property type="match status" value="1"/>
</dbReference>
<evidence type="ECO:0000256" key="2">
    <source>
        <dbReference type="RuleBase" id="RU003616"/>
    </source>
</evidence>
<dbReference type="InterPro" id="IPR002068">
    <property type="entry name" value="A-crystallin/Hsp20_dom"/>
</dbReference>
<sequence length="138" mass="15412">MARVRLATPFDLPAFSDLLQAFEPPVQAAEQPLGHIDMDVLETPEAFVIDAELPGVAKEAIHVKVDRNRVEISGQARPRAPRAGERMLCRERHEHLFYRSFVLPHEIDAERASARFADGVLELTLPKKAGGRRELPIG</sequence>
<keyword evidence="5" id="KW-1185">Reference proteome</keyword>
<name>A0ABV0EIR5_9BURK</name>
<comment type="caution">
    <text evidence="4">The sequence shown here is derived from an EMBL/GenBank/DDBJ whole genome shotgun (WGS) entry which is preliminary data.</text>
</comment>
<evidence type="ECO:0000256" key="1">
    <source>
        <dbReference type="PROSITE-ProRule" id="PRU00285"/>
    </source>
</evidence>
<accession>A0ABV0EIR5</accession>
<dbReference type="EMBL" id="JBAJEX010000007">
    <property type="protein sequence ID" value="MEO1767403.1"/>
    <property type="molecule type" value="Genomic_DNA"/>
</dbReference>
<dbReference type="CDD" id="cd06464">
    <property type="entry name" value="ACD_sHsps-like"/>
    <property type="match status" value="1"/>
</dbReference>
<proteinExistence type="inferred from homology"/>
<evidence type="ECO:0000259" key="3">
    <source>
        <dbReference type="PROSITE" id="PS01031"/>
    </source>
</evidence>
<dbReference type="SUPFAM" id="SSF49764">
    <property type="entry name" value="HSP20-like chaperones"/>
    <property type="match status" value="1"/>
</dbReference>
<evidence type="ECO:0000313" key="4">
    <source>
        <dbReference type="EMBL" id="MEO1767403.1"/>
    </source>
</evidence>
<dbReference type="InterPro" id="IPR031107">
    <property type="entry name" value="Small_HSP"/>
</dbReference>
<protein>
    <submittedName>
        <fullName evidence="4">Hsp20/alpha crystallin family protein</fullName>
    </submittedName>
</protein>
<dbReference type="PROSITE" id="PS01031">
    <property type="entry name" value="SHSP"/>
    <property type="match status" value="1"/>
</dbReference>
<dbReference type="Gene3D" id="2.60.40.790">
    <property type="match status" value="1"/>
</dbReference>
<organism evidence="4 5">
    <name type="scientific">Thiobacter aerophilum</name>
    <dbReference type="NCBI Taxonomy" id="3121275"/>
    <lineage>
        <taxon>Bacteria</taxon>
        <taxon>Pseudomonadati</taxon>
        <taxon>Pseudomonadota</taxon>
        <taxon>Betaproteobacteria</taxon>
        <taxon>Burkholderiales</taxon>
        <taxon>Thiobacteraceae</taxon>
        <taxon>Thiobacter</taxon>
    </lineage>
</organism>
<feature type="domain" description="SHSP" evidence="3">
    <location>
        <begin position="29"/>
        <end position="138"/>
    </location>
</feature>
<dbReference type="InterPro" id="IPR008978">
    <property type="entry name" value="HSP20-like_chaperone"/>
</dbReference>
<evidence type="ECO:0000313" key="5">
    <source>
        <dbReference type="Proteomes" id="UP001482231"/>
    </source>
</evidence>
<comment type="similarity">
    <text evidence="1 2">Belongs to the small heat shock protein (HSP20) family.</text>
</comment>
<reference evidence="4 5" key="1">
    <citation type="submission" date="2024-02" db="EMBL/GenBank/DDBJ databases">
        <title>New thermophilic sulfur-oxidizing bacteria from a hot springs of the Uzon caldera (Kamchatka, Russia).</title>
        <authorList>
            <person name="Dukat A.M."/>
            <person name="Elcheninov A.G."/>
            <person name="Frolov E.N."/>
        </authorList>
    </citation>
    <scope>NUCLEOTIDE SEQUENCE [LARGE SCALE GENOMIC DNA]</scope>
    <source>
        <strain evidence="4 5">AK1</strain>
    </source>
</reference>
<gene>
    <name evidence="4" type="ORF">V6E02_09275</name>
</gene>